<dbReference type="PANTHER" id="PTHR11384">
    <property type="entry name" value="ATP-BINDING CASSETTE, SUB-FAMILY D MEMBER"/>
    <property type="match status" value="1"/>
</dbReference>
<dbReference type="AlphaFoldDB" id="A0A7W6EHU2"/>
<keyword evidence="6 12" id="KW-0067">ATP-binding</keyword>
<dbReference type="PROSITE" id="PS50893">
    <property type="entry name" value="ABC_TRANSPORTER_2"/>
    <property type="match status" value="1"/>
</dbReference>
<dbReference type="Gene3D" id="1.20.1560.10">
    <property type="entry name" value="ABC transporter type 1, transmembrane domain"/>
    <property type="match status" value="1"/>
</dbReference>
<dbReference type="SUPFAM" id="SSF90123">
    <property type="entry name" value="ABC transporter transmembrane region"/>
    <property type="match status" value="1"/>
</dbReference>
<evidence type="ECO:0000313" key="12">
    <source>
        <dbReference type="EMBL" id="MBB3810440.1"/>
    </source>
</evidence>
<dbReference type="InterPro" id="IPR036640">
    <property type="entry name" value="ABC1_TM_sf"/>
</dbReference>
<feature type="transmembrane region" description="Helical" evidence="9">
    <location>
        <begin position="70"/>
        <end position="91"/>
    </location>
</feature>
<name>A0A7W6EHU2_9HYPH</name>
<keyword evidence="5" id="KW-0547">Nucleotide-binding</keyword>
<accession>A0A7W6EHU2</accession>
<gene>
    <name evidence="12" type="ORF">FHS81_002541</name>
</gene>
<evidence type="ECO:0000313" key="13">
    <source>
        <dbReference type="Proteomes" id="UP000537592"/>
    </source>
</evidence>
<comment type="similarity">
    <text evidence="2">Belongs to the ABC transporter superfamily.</text>
</comment>
<feature type="domain" description="ABC transporter" evidence="10">
    <location>
        <begin position="369"/>
        <end position="580"/>
    </location>
</feature>
<dbReference type="Pfam" id="PF06472">
    <property type="entry name" value="ABC_membrane_2"/>
    <property type="match status" value="1"/>
</dbReference>
<evidence type="ECO:0000256" key="5">
    <source>
        <dbReference type="ARBA" id="ARBA00022741"/>
    </source>
</evidence>
<organism evidence="12 13">
    <name type="scientific">Pseudochelatococcus contaminans</name>
    <dbReference type="NCBI Taxonomy" id="1538103"/>
    <lineage>
        <taxon>Bacteria</taxon>
        <taxon>Pseudomonadati</taxon>
        <taxon>Pseudomonadota</taxon>
        <taxon>Alphaproteobacteria</taxon>
        <taxon>Hyphomicrobiales</taxon>
        <taxon>Chelatococcaceae</taxon>
        <taxon>Pseudochelatococcus</taxon>
    </lineage>
</organism>
<reference evidence="12 13" key="1">
    <citation type="submission" date="2020-08" db="EMBL/GenBank/DDBJ databases">
        <title>Genomic Encyclopedia of Type Strains, Phase IV (KMG-IV): sequencing the most valuable type-strain genomes for metagenomic binning, comparative biology and taxonomic classification.</title>
        <authorList>
            <person name="Goeker M."/>
        </authorList>
    </citation>
    <scope>NUCLEOTIDE SEQUENCE [LARGE SCALE GENOMIC DNA]</scope>
    <source>
        <strain evidence="12 13">DSM 28760</strain>
    </source>
</reference>
<feature type="transmembrane region" description="Helical" evidence="9">
    <location>
        <begin position="158"/>
        <end position="184"/>
    </location>
</feature>
<feature type="domain" description="ABC transmembrane type-1" evidence="11">
    <location>
        <begin position="31"/>
        <end position="334"/>
    </location>
</feature>
<feature type="transmembrane region" description="Helical" evidence="9">
    <location>
        <begin position="285"/>
        <end position="301"/>
    </location>
</feature>
<dbReference type="InterPro" id="IPR003439">
    <property type="entry name" value="ABC_transporter-like_ATP-bd"/>
</dbReference>
<evidence type="ECO:0000259" key="11">
    <source>
        <dbReference type="PROSITE" id="PS50929"/>
    </source>
</evidence>
<evidence type="ECO:0000256" key="4">
    <source>
        <dbReference type="ARBA" id="ARBA00022692"/>
    </source>
</evidence>
<dbReference type="GO" id="GO:0016887">
    <property type="term" value="F:ATP hydrolysis activity"/>
    <property type="evidence" value="ECO:0007669"/>
    <property type="project" value="InterPro"/>
</dbReference>
<dbReference type="PROSITE" id="PS50929">
    <property type="entry name" value="ABC_TM1F"/>
    <property type="match status" value="1"/>
</dbReference>
<dbReference type="InterPro" id="IPR011527">
    <property type="entry name" value="ABC1_TM_dom"/>
</dbReference>
<dbReference type="SUPFAM" id="SSF52540">
    <property type="entry name" value="P-loop containing nucleoside triphosphate hydrolases"/>
    <property type="match status" value="1"/>
</dbReference>
<dbReference type="PANTHER" id="PTHR11384:SF59">
    <property type="entry name" value="LYSOSOMAL COBALAMIN TRANSPORTER ABCD4"/>
    <property type="match status" value="1"/>
</dbReference>
<dbReference type="RefSeq" id="WP_210281670.1">
    <property type="nucleotide sequence ID" value="NZ_JACICC010000006.1"/>
</dbReference>
<evidence type="ECO:0000256" key="8">
    <source>
        <dbReference type="ARBA" id="ARBA00023136"/>
    </source>
</evidence>
<dbReference type="EMBL" id="JACICC010000006">
    <property type="protein sequence ID" value="MBB3810440.1"/>
    <property type="molecule type" value="Genomic_DNA"/>
</dbReference>
<sequence>MTMPLVIRQIARLIRLCIAGKGGRLAAFYFVVVVFIGFAGTAVGVWLINWNADFYNALQKVDGPEIVRQIGIFGIITSISASLYLAGRYILKLAQIRWRRSLTEVALDRWLGDKAYWHLRAGNGTHPPVDNPDQRIAEDCRLFVELVTDRGTELINSVVALVSYFAVLWTLSTFTLSFSLFGFGVEIPRYMVWAAPVYVLLSSLITHWLGAPLHRLNFMQQKREADFRFALVHMRESNEAIALQNGEEAERRVLGQRFQGVMANWYALTRRDLILGLFTRPFMQTVLRIPTFLALPAFIAGKVTLGGLMQVASAFSNVVTTLSWFIFKYRDLAELAATAARLDQFLAATEAANAAESGPTVIDTDDDILHVEDLTLRSPDGETLLKVPDFSVAKGEVVWIKGSSGLGKSTLLKAIAGLWRYGEGLIERPRGKRLFLPQHAYLPLDNLAAAITYPQPVGSHAPGDIETWVTNAGLAGRIGELHASDMVTTANKGLSGGELQRLTLLRAIAGKPDWVFLDEPTSALDLPAEERMLTQLRQALPHATLIIIAHRPPAGLTITRSIDMESAIESTAAPAETLSEARD</sequence>
<feature type="transmembrane region" description="Helical" evidence="9">
    <location>
        <begin position="190"/>
        <end position="213"/>
    </location>
</feature>
<evidence type="ECO:0000256" key="1">
    <source>
        <dbReference type="ARBA" id="ARBA00004651"/>
    </source>
</evidence>
<evidence type="ECO:0000256" key="6">
    <source>
        <dbReference type="ARBA" id="ARBA00022840"/>
    </source>
</evidence>
<dbReference type="InterPro" id="IPR017871">
    <property type="entry name" value="ABC_transporter-like_CS"/>
</dbReference>
<proteinExistence type="inferred from homology"/>
<dbReference type="InterPro" id="IPR027417">
    <property type="entry name" value="P-loop_NTPase"/>
</dbReference>
<keyword evidence="3" id="KW-0813">Transport</keyword>
<keyword evidence="13" id="KW-1185">Reference proteome</keyword>
<dbReference type="Proteomes" id="UP000537592">
    <property type="component" value="Unassembled WGS sequence"/>
</dbReference>
<keyword evidence="7 9" id="KW-1133">Transmembrane helix</keyword>
<dbReference type="GO" id="GO:0005886">
    <property type="term" value="C:plasma membrane"/>
    <property type="evidence" value="ECO:0007669"/>
    <property type="project" value="UniProtKB-SubCell"/>
</dbReference>
<dbReference type="InterPro" id="IPR050835">
    <property type="entry name" value="ABC_transporter_sub-D"/>
</dbReference>
<comment type="subcellular location">
    <subcellularLocation>
        <location evidence="1">Cell membrane</location>
        <topology evidence="1">Multi-pass membrane protein</topology>
    </subcellularLocation>
</comment>
<keyword evidence="8 9" id="KW-0472">Membrane</keyword>
<keyword evidence="4 9" id="KW-0812">Transmembrane</keyword>
<protein>
    <submittedName>
        <fullName evidence="12">Putative ATP-binding cassette transporter</fullName>
    </submittedName>
</protein>
<evidence type="ECO:0000256" key="9">
    <source>
        <dbReference type="SAM" id="Phobius"/>
    </source>
</evidence>
<feature type="transmembrane region" description="Helical" evidence="9">
    <location>
        <begin position="25"/>
        <end position="50"/>
    </location>
</feature>
<evidence type="ECO:0000256" key="7">
    <source>
        <dbReference type="ARBA" id="ARBA00022989"/>
    </source>
</evidence>
<dbReference type="Pfam" id="PF00005">
    <property type="entry name" value="ABC_tran"/>
    <property type="match status" value="1"/>
</dbReference>
<evidence type="ECO:0000259" key="10">
    <source>
        <dbReference type="PROSITE" id="PS50893"/>
    </source>
</evidence>
<evidence type="ECO:0000256" key="3">
    <source>
        <dbReference type="ARBA" id="ARBA00022448"/>
    </source>
</evidence>
<dbReference type="PROSITE" id="PS00211">
    <property type="entry name" value="ABC_TRANSPORTER_1"/>
    <property type="match status" value="1"/>
</dbReference>
<evidence type="ECO:0000256" key="2">
    <source>
        <dbReference type="ARBA" id="ARBA00005417"/>
    </source>
</evidence>
<comment type="caution">
    <text evidence="12">The sequence shown here is derived from an EMBL/GenBank/DDBJ whole genome shotgun (WGS) entry which is preliminary data.</text>
</comment>
<dbReference type="GO" id="GO:0005524">
    <property type="term" value="F:ATP binding"/>
    <property type="evidence" value="ECO:0007669"/>
    <property type="project" value="UniProtKB-KW"/>
</dbReference>
<dbReference type="GO" id="GO:0140359">
    <property type="term" value="F:ABC-type transporter activity"/>
    <property type="evidence" value="ECO:0007669"/>
    <property type="project" value="InterPro"/>
</dbReference>
<dbReference type="Gene3D" id="3.40.50.300">
    <property type="entry name" value="P-loop containing nucleotide triphosphate hydrolases"/>
    <property type="match status" value="1"/>
</dbReference>
<dbReference type="InterPro" id="IPR003593">
    <property type="entry name" value="AAA+_ATPase"/>
</dbReference>
<dbReference type="SMART" id="SM00382">
    <property type="entry name" value="AAA"/>
    <property type="match status" value="1"/>
</dbReference>